<dbReference type="EMBL" id="AWFG01000063">
    <property type="protein sequence ID" value="KCZ55192.1"/>
    <property type="molecule type" value="Genomic_DNA"/>
</dbReference>
<reference evidence="2 3" key="1">
    <citation type="journal article" date="2014" name="Antonie Van Leeuwenhoek">
        <title>Hyphomonas beringensis sp. nov. and Hyphomonas chukchiensis sp. nov., isolated from surface seawater of the Bering Sea and Chukchi Sea.</title>
        <authorList>
            <person name="Li C."/>
            <person name="Lai Q."/>
            <person name="Li G."/>
            <person name="Dong C."/>
            <person name="Wang J."/>
            <person name="Liao Y."/>
            <person name="Shao Z."/>
        </authorList>
    </citation>
    <scope>NUCLEOTIDE SEQUENCE [LARGE SCALE GENOMIC DNA]</scope>
    <source>
        <strain evidence="2 3">BH-BN04-4</strain>
    </source>
</reference>
<evidence type="ECO:0000313" key="3">
    <source>
        <dbReference type="Proteomes" id="UP000027190"/>
    </source>
</evidence>
<feature type="region of interest" description="Disordered" evidence="1">
    <location>
        <begin position="51"/>
        <end position="90"/>
    </location>
</feature>
<dbReference type="PATRIC" id="fig|1280947.3.peg.3137"/>
<gene>
    <name evidence="2" type="ORF">HY30_08490</name>
</gene>
<name>A0A062UA90_9PROT</name>
<sequence length="90" mass="10896">MEMTTPACIYMMIMIRARLSVFRAFCARFDALVIQSLTDYRLRINRMYIRRRRANQHGRDQTSREPKSDIEDDAEQTHVMRHNSQFFKNH</sequence>
<evidence type="ECO:0000256" key="1">
    <source>
        <dbReference type="SAM" id="MobiDB-lite"/>
    </source>
</evidence>
<protein>
    <submittedName>
        <fullName evidence="2">Uncharacterized protein</fullName>
    </submittedName>
</protein>
<proteinExistence type="predicted"/>
<dbReference type="Proteomes" id="UP000027190">
    <property type="component" value="Unassembled WGS sequence"/>
</dbReference>
<feature type="compositionally biased region" description="Basic and acidic residues" evidence="1">
    <location>
        <begin position="57"/>
        <end position="69"/>
    </location>
</feature>
<evidence type="ECO:0000313" key="2">
    <source>
        <dbReference type="EMBL" id="KCZ55192.1"/>
    </source>
</evidence>
<comment type="caution">
    <text evidence="2">The sequence shown here is derived from an EMBL/GenBank/DDBJ whole genome shotgun (WGS) entry which is preliminary data.</text>
</comment>
<dbReference type="AlphaFoldDB" id="A0A062UA90"/>
<keyword evidence="3" id="KW-1185">Reference proteome</keyword>
<dbReference type="RefSeq" id="WP_034742936.1">
    <property type="nucleotide sequence ID" value="NZ_AWFG01000063.1"/>
</dbReference>
<organism evidence="2 3">
    <name type="scientific">Hyphomonas chukchiensis</name>
    <dbReference type="NCBI Taxonomy" id="1280947"/>
    <lineage>
        <taxon>Bacteria</taxon>
        <taxon>Pseudomonadati</taxon>
        <taxon>Pseudomonadota</taxon>
        <taxon>Alphaproteobacteria</taxon>
        <taxon>Hyphomonadales</taxon>
        <taxon>Hyphomonadaceae</taxon>
        <taxon>Hyphomonas</taxon>
    </lineage>
</organism>
<accession>A0A062UA90</accession>